<gene>
    <name evidence="1" type="ORF">ANCDUO_08585</name>
</gene>
<name>A0A0C2GIW4_9BILA</name>
<organism evidence="1 2">
    <name type="scientific">Ancylostoma duodenale</name>
    <dbReference type="NCBI Taxonomy" id="51022"/>
    <lineage>
        <taxon>Eukaryota</taxon>
        <taxon>Metazoa</taxon>
        <taxon>Ecdysozoa</taxon>
        <taxon>Nematoda</taxon>
        <taxon>Chromadorea</taxon>
        <taxon>Rhabditida</taxon>
        <taxon>Rhabditina</taxon>
        <taxon>Rhabditomorpha</taxon>
        <taxon>Strongyloidea</taxon>
        <taxon>Ancylostomatidae</taxon>
        <taxon>Ancylostomatinae</taxon>
        <taxon>Ancylostoma</taxon>
    </lineage>
</organism>
<accession>A0A0C2GIW4</accession>
<dbReference type="Proteomes" id="UP000054047">
    <property type="component" value="Unassembled WGS sequence"/>
</dbReference>
<dbReference type="PANTHER" id="PTHR47331:SF1">
    <property type="entry name" value="GAG-LIKE PROTEIN"/>
    <property type="match status" value="1"/>
</dbReference>
<keyword evidence="2" id="KW-1185">Reference proteome</keyword>
<dbReference type="EMBL" id="KN730364">
    <property type="protein sequence ID" value="KIH61150.1"/>
    <property type="molecule type" value="Genomic_DNA"/>
</dbReference>
<protein>
    <submittedName>
        <fullName evidence="1">Uncharacterized protein</fullName>
    </submittedName>
</protein>
<reference evidence="1 2" key="1">
    <citation type="submission" date="2013-12" db="EMBL/GenBank/DDBJ databases">
        <title>Draft genome of the parsitic nematode Ancylostoma duodenale.</title>
        <authorList>
            <person name="Mitreva M."/>
        </authorList>
    </citation>
    <scope>NUCLEOTIDE SEQUENCE [LARGE SCALE GENOMIC DNA]</scope>
    <source>
        <strain evidence="1 2">Zhejiang</strain>
    </source>
</reference>
<sequence length="222" mass="25218">MDQLQRGTIKNVPSEEISSLAHYLSHHGVIKKEVDDIKIRCVYDGSAKTKGNLSLNDSLYRGPVLLPDLAGILHRIRFYKILISSDIEKVNTIEDGLKFYNESKELFQTADVNLRVYASNATELNHYFEEKEQDKISEVQKLLGLQWNTTTDNLIIHHPGQPPSDVKWTKRKVPKCLASIYDPLGLVPPMILIENVCLNRLGNLNSPGIIHYLHSKMPYGNK</sequence>
<evidence type="ECO:0000313" key="2">
    <source>
        <dbReference type="Proteomes" id="UP000054047"/>
    </source>
</evidence>
<dbReference type="OrthoDB" id="429521at2759"/>
<dbReference type="AlphaFoldDB" id="A0A0C2GIW4"/>
<evidence type="ECO:0000313" key="1">
    <source>
        <dbReference type="EMBL" id="KIH61150.1"/>
    </source>
</evidence>
<proteinExistence type="predicted"/>
<dbReference type="PANTHER" id="PTHR47331">
    <property type="entry name" value="PHD-TYPE DOMAIN-CONTAINING PROTEIN"/>
    <property type="match status" value="1"/>
</dbReference>